<sequence length="154" mass="17564">MKRVAKIMVSIIGMMCLLTVHVHAQKNIKEFNVAEEGIYKKLMEDRRAMGGIPFNLAHNDEWSDSRIKTEIDRRKNAINACEKRLQACKNALGSLPDAPSSEVSSNAHLRDHTQRAFINAWYPDLIRDFKNQLKQLEDGLSERARLKTAVPTAY</sequence>
<dbReference type="AlphaFoldDB" id="A0A1H5VEG0"/>
<dbReference type="RefSeq" id="WP_103905472.1">
    <property type="nucleotide sequence ID" value="NZ_CP049246.1"/>
</dbReference>
<feature type="signal peptide" evidence="1">
    <location>
        <begin position="1"/>
        <end position="24"/>
    </location>
</feature>
<accession>A0A1H5VEG0</accession>
<proteinExistence type="predicted"/>
<dbReference type="Proteomes" id="UP000236731">
    <property type="component" value="Unassembled WGS sequence"/>
</dbReference>
<keyword evidence="3" id="KW-1185">Reference proteome</keyword>
<feature type="chain" id="PRO_5009287159" description="LTXXQ motif family protein" evidence="1">
    <location>
        <begin position="25"/>
        <end position="154"/>
    </location>
</feature>
<protein>
    <recommendedName>
        <fullName evidence="4">LTXXQ motif family protein</fullName>
    </recommendedName>
</protein>
<gene>
    <name evidence="2" type="ORF">SAMN05421877_10394</name>
</gene>
<dbReference type="OrthoDB" id="9834187at2"/>
<evidence type="ECO:0000313" key="3">
    <source>
        <dbReference type="Proteomes" id="UP000236731"/>
    </source>
</evidence>
<evidence type="ECO:0008006" key="4">
    <source>
        <dbReference type="Google" id="ProtNLM"/>
    </source>
</evidence>
<evidence type="ECO:0000256" key="1">
    <source>
        <dbReference type="SAM" id="SignalP"/>
    </source>
</evidence>
<dbReference type="EMBL" id="FNUT01000003">
    <property type="protein sequence ID" value="SEF85171.1"/>
    <property type="molecule type" value="Genomic_DNA"/>
</dbReference>
<keyword evidence="1" id="KW-0732">Signal</keyword>
<evidence type="ECO:0000313" key="2">
    <source>
        <dbReference type="EMBL" id="SEF85171.1"/>
    </source>
</evidence>
<name>A0A1H5VEG0_9SPHI</name>
<organism evidence="2 3">
    <name type="scientific">Sphingobacterium lactis</name>
    <dbReference type="NCBI Taxonomy" id="797291"/>
    <lineage>
        <taxon>Bacteria</taxon>
        <taxon>Pseudomonadati</taxon>
        <taxon>Bacteroidota</taxon>
        <taxon>Sphingobacteriia</taxon>
        <taxon>Sphingobacteriales</taxon>
        <taxon>Sphingobacteriaceae</taxon>
        <taxon>Sphingobacterium</taxon>
    </lineage>
</organism>
<reference evidence="3" key="1">
    <citation type="submission" date="2016-10" db="EMBL/GenBank/DDBJ databases">
        <authorList>
            <person name="Varghese N."/>
            <person name="Submissions S."/>
        </authorList>
    </citation>
    <scope>NUCLEOTIDE SEQUENCE [LARGE SCALE GENOMIC DNA]</scope>
    <source>
        <strain evidence="3">DSM 22361</strain>
    </source>
</reference>